<keyword evidence="7" id="KW-0406">Ion transport</keyword>
<dbReference type="SUPFAM" id="SSF56935">
    <property type="entry name" value="Porins"/>
    <property type="match status" value="1"/>
</dbReference>
<keyword evidence="10 11" id="KW-0998">Cell outer membrane</keyword>
<dbReference type="PANTHER" id="PTHR32552:SF81">
    <property type="entry name" value="TONB-DEPENDENT OUTER MEMBRANE RECEPTOR"/>
    <property type="match status" value="1"/>
</dbReference>
<comment type="caution">
    <text evidence="12">The sequence shown here is derived from an EMBL/GenBank/DDBJ whole genome shotgun (WGS) entry which is preliminary data.</text>
</comment>
<comment type="similarity">
    <text evidence="11">Belongs to the TonB-dependent receptor family.</text>
</comment>
<feature type="non-terminal residue" evidence="12">
    <location>
        <position position="1"/>
    </location>
</feature>
<keyword evidence="5 11" id="KW-0812">Transmembrane</keyword>
<dbReference type="GO" id="GO:0006826">
    <property type="term" value="P:iron ion transport"/>
    <property type="evidence" value="ECO:0007669"/>
    <property type="project" value="UniProtKB-KW"/>
</dbReference>
<keyword evidence="4" id="KW-0410">Iron transport</keyword>
<evidence type="ECO:0000256" key="11">
    <source>
        <dbReference type="PROSITE-ProRule" id="PRU01360"/>
    </source>
</evidence>
<comment type="subcellular location">
    <subcellularLocation>
        <location evidence="1 11">Cell outer membrane</location>
        <topology evidence="1 11">Multi-pass membrane protein</topology>
    </subcellularLocation>
</comment>
<protein>
    <submittedName>
        <fullName evidence="12">TonB-dependent receptor</fullName>
    </submittedName>
</protein>
<evidence type="ECO:0000256" key="4">
    <source>
        <dbReference type="ARBA" id="ARBA00022496"/>
    </source>
</evidence>
<keyword evidence="3 11" id="KW-1134">Transmembrane beta strand</keyword>
<keyword evidence="8" id="KW-0798">TonB box</keyword>
<dbReference type="Gene3D" id="2.40.170.20">
    <property type="entry name" value="TonB-dependent receptor, beta-barrel domain"/>
    <property type="match status" value="1"/>
</dbReference>
<accession>A0A5U2F3R3</accession>
<reference evidence="12" key="1">
    <citation type="submission" date="2018-07" db="EMBL/GenBank/DDBJ databases">
        <authorList>
            <consortium name="GenomeTrakr network: Whole genome sequencing for foodborne pathogen traceback"/>
        </authorList>
    </citation>
    <scope>NUCLEOTIDE SEQUENCE</scope>
    <source>
        <strain evidence="12">CFSAN018538</strain>
    </source>
</reference>
<evidence type="ECO:0000256" key="6">
    <source>
        <dbReference type="ARBA" id="ARBA00023004"/>
    </source>
</evidence>
<proteinExistence type="inferred from homology"/>
<name>A0A5U2F3R3_SALER</name>
<evidence type="ECO:0000256" key="9">
    <source>
        <dbReference type="ARBA" id="ARBA00023136"/>
    </source>
</evidence>
<dbReference type="PANTHER" id="PTHR32552">
    <property type="entry name" value="FERRICHROME IRON RECEPTOR-RELATED"/>
    <property type="match status" value="1"/>
</dbReference>
<evidence type="ECO:0000256" key="1">
    <source>
        <dbReference type="ARBA" id="ARBA00004571"/>
    </source>
</evidence>
<evidence type="ECO:0000256" key="3">
    <source>
        <dbReference type="ARBA" id="ARBA00022452"/>
    </source>
</evidence>
<evidence type="ECO:0000256" key="7">
    <source>
        <dbReference type="ARBA" id="ARBA00023065"/>
    </source>
</evidence>
<sequence length="92" mass="10377">GWYAGTDVRYMGDIMANDENTAKVPSYTVVGLNTGYKFNYSQLTVDIFGRVDNLFDKEYIGSVIVNESNGRYYEPAPGRNYGVGINLAWQFE</sequence>
<dbReference type="EMBL" id="AAGKHU010000048">
    <property type="protein sequence ID" value="EBP0012091.1"/>
    <property type="molecule type" value="Genomic_DNA"/>
</dbReference>
<keyword evidence="6" id="KW-0408">Iron</keyword>
<keyword evidence="9 11" id="KW-0472">Membrane</keyword>
<dbReference type="InterPro" id="IPR039426">
    <property type="entry name" value="TonB-dep_rcpt-like"/>
</dbReference>
<evidence type="ECO:0000256" key="10">
    <source>
        <dbReference type="ARBA" id="ARBA00023237"/>
    </source>
</evidence>
<organism evidence="12">
    <name type="scientific">Salmonella enterica</name>
    <name type="common">Salmonella choleraesuis</name>
    <dbReference type="NCBI Taxonomy" id="28901"/>
    <lineage>
        <taxon>Bacteria</taxon>
        <taxon>Pseudomonadati</taxon>
        <taxon>Pseudomonadota</taxon>
        <taxon>Gammaproteobacteria</taxon>
        <taxon>Enterobacterales</taxon>
        <taxon>Enterobacteriaceae</taxon>
        <taxon>Salmonella</taxon>
    </lineage>
</organism>
<evidence type="ECO:0000256" key="5">
    <source>
        <dbReference type="ARBA" id="ARBA00022692"/>
    </source>
</evidence>
<evidence type="ECO:0000313" key="12">
    <source>
        <dbReference type="EMBL" id="EBP0012091.1"/>
    </source>
</evidence>
<dbReference type="AlphaFoldDB" id="A0A5U2F3R3"/>
<keyword evidence="2 11" id="KW-0813">Transport</keyword>
<dbReference type="PROSITE" id="PS52016">
    <property type="entry name" value="TONB_DEPENDENT_REC_3"/>
    <property type="match status" value="1"/>
</dbReference>
<gene>
    <name evidence="12" type="ORF">HX37_14930</name>
</gene>
<dbReference type="InterPro" id="IPR036942">
    <property type="entry name" value="Beta-barrel_TonB_sf"/>
</dbReference>
<evidence type="ECO:0000256" key="2">
    <source>
        <dbReference type="ARBA" id="ARBA00022448"/>
    </source>
</evidence>
<keyword evidence="12" id="KW-0675">Receptor</keyword>
<evidence type="ECO:0000256" key="8">
    <source>
        <dbReference type="ARBA" id="ARBA00023077"/>
    </source>
</evidence>
<dbReference type="GO" id="GO:0009279">
    <property type="term" value="C:cell outer membrane"/>
    <property type="evidence" value="ECO:0007669"/>
    <property type="project" value="UniProtKB-SubCell"/>
</dbReference>